<protein>
    <submittedName>
        <fullName evidence="4">Phage integrase family protein</fullName>
    </submittedName>
</protein>
<dbReference type="OrthoDB" id="2078692at2"/>
<dbReference type="GO" id="GO:0006310">
    <property type="term" value="P:DNA recombination"/>
    <property type="evidence" value="ECO:0007669"/>
    <property type="project" value="UniProtKB-KW"/>
</dbReference>
<dbReference type="GO" id="GO:0015074">
    <property type="term" value="P:DNA integration"/>
    <property type="evidence" value="ECO:0007669"/>
    <property type="project" value="UniProtKB-KW"/>
</dbReference>
<gene>
    <name evidence="4" type="ORF">SAMN05216229_11539</name>
</gene>
<dbReference type="InterPro" id="IPR050090">
    <property type="entry name" value="Tyrosine_recombinase_XerCD"/>
</dbReference>
<dbReference type="Gene3D" id="1.10.443.10">
    <property type="entry name" value="Intergrase catalytic core"/>
    <property type="match status" value="1"/>
</dbReference>
<accession>A0A1I5X5X0</accession>
<reference evidence="5" key="1">
    <citation type="submission" date="2016-10" db="EMBL/GenBank/DDBJ databases">
        <authorList>
            <person name="Varghese N."/>
            <person name="Submissions S."/>
        </authorList>
    </citation>
    <scope>NUCLEOTIDE SEQUENCE [LARGE SCALE GENOMIC DNA]</scope>
    <source>
        <strain evidence="5">JCM 18195</strain>
    </source>
</reference>
<dbReference type="PANTHER" id="PTHR30349:SF64">
    <property type="entry name" value="PROPHAGE INTEGRASE INTD-RELATED"/>
    <property type="match status" value="1"/>
</dbReference>
<dbReference type="InterPro" id="IPR013762">
    <property type="entry name" value="Integrase-like_cat_sf"/>
</dbReference>
<keyword evidence="1" id="KW-0229">DNA integration</keyword>
<organism evidence="4 5">
    <name type="scientific">Geopseudomonas sagittaria</name>
    <dbReference type="NCBI Taxonomy" id="1135990"/>
    <lineage>
        <taxon>Bacteria</taxon>
        <taxon>Pseudomonadati</taxon>
        <taxon>Pseudomonadota</taxon>
        <taxon>Gammaproteobacteria</taxon>
        <taxon>Pseudomonadales</taxon>
        <taxon>Pseudomonadaceae</taxon>
        <taxon>Geopseudomonas</taxon>
    </lineage>
</organism>
<keyword evidence="5" id="KW-1185">Reference proteome</keyword>
<dbReference type="NCBIfam" id="NF040693">
    <property type="entry name" value="recomb_GmtY"/>
    <property type="match status" value="1"/>
</dbReference>
<dbReference type="CDD" id="cd00397">
    <property type="entry name" value="DNA_BRE_C"/>
    <property type="match status" value="1"/>
</dbReference>
<sequence length="460" mass="52660">MNLTFKSSHREYRTVIGATGQKAVLPVVVTDNGALDQFVLYMYGKRTMSRSWQDAATLAIQLLLDYMDTHQGVFEKPAALFTEFSNALFTGTIESGRDTSGLYWRARLPDNASNLIGHITQFTDWLAEINQKAELQLNPWRKATRYEERLNWAAYSHRKDNAFLSHLWRSKPKTGQSRAVRARRLPVDDLTPAKTFPEGKIDFLVNEGFRRRARDMRGPIDLRNVLITLLMHYGSLRLSEALSLWSDDVTVENGNVIVRVYHPDYGLAPDGKTRRTVHLQERYGLLPRKELLKTDPLYLGWKNPLITDEVCQCFEVFFFPSAAGMIFVKLWRDYHLKQRVSPAANAQHPYAFTNRNGQPYSHHMFRKAHSLAVKRIGLEHGKHLGTTPHGHRHAFGQRMAAANIPALSIKTAMHHQSIDSSSTYTQPTSDDFRNSLFEMESRLSERHTGTQILQLGKELN</sequence>
<dbReference type="PANTHER" id="PTHR30349">
    <property type="entry name" value="PHAGE INTEGRASE-RELATED"/>
    <property type="match status" value="1"/>
</dbReference>
<dbReference type="PROSITE" id="PS51898">
    <property type="entry name" value="TYR_RECOMBINASE"/>
    <property type="match status" value="1"/>
</dbReference>
<proteinExistence type="predicted"/>
<evidence type="ECO:0000313" key="4">
    <source>
        <dbReference type="EMBL" id="SFQ27216.1"/>
    </source>
</evidence>
<evidence type="ECO:0000313" key="5">
    <source>
        <dbReference type="Proteomes" id="UP000243084"/>
    </source>
</evidence>
<dbReference type="GO" id="GO:0003677">
    <property type="term" value="F:DNA binding"/>
    <property type="evidence" value="ECO:0007669"/>
    <property type="project" value="InterPro"/>
</dbReference>
<dbReference type="RefSeq" id="WP_092433590.1">
    <property type="nucleotide sequence ID" value="NZ_FOXM01000015.1"/>
</dbReference>
<feature type="domain" description="Tyr recombinase" evidence="3">
    <location>
        <begin position="199"/>
        <end position="437"/>
    </location>
</feature>
<dbReference type="AlphaFoldDB" id="A0A1I5X5X0"/>
<dbReference type="EMBL" id="FOXM01000015">
    <property type="protein sequence ID" value="SFQ27216.1"/>
    <property type="molecule type" value="Genomic_DNA"/>
</dbReference>
<evidence type="ECO:0000259" key="3">
    <source>
        <dbReference type="PROSITE" id="PS51898"/>
    </source>
</evidence>
<dbReference type="InterPro" id="IPR011010">
    <property type="entry name" value="DNA_brk_join_enz"/>
</dbReference>
<name>A0A1I5X5X0_9GAMM</name>
<dbReference type="SUPFAM" id="SSF56349">
    <property type="entry name" value="DNA breaking-rejoining enzymes"/>
    <property type="match status" value="1"/>
</dbReference>
<keyword evidence="2" id="KW-0233">DNA recombination</keyword>
<evidence type="ECO:0000256" key="2">
    <source>
        <dbReference type="ARBA" id="ARBA00023172"/>
    </source>
</evidence>
<dbReference type="Pfam" id="PF00589">
    <property type="entry name" value="Phage_integrase"/>
    <property type="match status" value="1"/>
</dbReference>
<dbReference type="InterPro" id="IPR002104">
    <property type="entry name" value="Integrase_catalytic"/>
</dbReference>
<dbReference type="Proteomes" id="UP000243084">
    <property type="component" value="Unassembled WGS sequence"/>
</dbReference>
<evidence type="ECO:0000256" key="1">
    <source>
        <dbReference type="ARBA" id="ARBA00022908"/>
    </source>
</evidence>